<dbReference type="EMBL" id="JAACXV010000093">
    <property type="protein sequence ID" value="KAF7283670.1"/>
    <property type="molecule type" value="Genomic_DNA"/>
</dbReference>
<name>A0A834INB3_RHYFE</name>
<dbReference type="OrthoDB" id="6779063at2759"/>
<reference evidence="1" key="1">
    <citation type="submission" date="2020-08" db="EMBL/GenBank/DDBJ databases">
        <title>Genome sequencing and assembly of the red palm weevil Rhynchophorus ferrugineus.</title>
        <authorList>
            <person name="Dias G.B."/>
            <person name="Bergman C.M."/>
            <person name="Manee M."/>
        </authorList>
    </citation>
    <scope>NUCLEOTIDE SEQUENCE</scope>
    <source>
        <strain evidence="1">AA-2017</strain>
        <tissue evidence="1">Whole larva</tissue>
    </source>
</reference>
<accession>A0A834INB3</accession>
<sequence>MLDGINHDSLNLNSLNKLGVSTETYNHLIISLMYDKLNIFTQHIWEEKKPRNHRPNLTQFKEFLRTRIEKLKTFDDNKTKTDNRTGQMQGYRENQELSVKGNFNILILSRSGVRCTTTGKKTKCKDNITQSECKQILKEVKVQVWPFLLENKLIRDFDITQGCDHFTKLKYHNLVAMAVIKEFDFNGNCKKEVFHWNILKGNWNLKIIGPDMVQGRNGFYICHYGVYRENAVVSRVFAINKLFIVWSSSGGFYYERSFLFDRRFVETMYSRHTVAL</sequence>
<dbReference type="Proteomes" id="UP000625711">
    <property type="component" value="Unassembled WGS sequence"/>
</dbReference>
<protein>
    <submittedName>
        <fullName evidence="1">Uncharacterized protein</fullName>
    </submittedName>
</protein>
<dbReference type="AlphaFoldDB" id="A0A834INB3"/>
<organism evidence="1 2">
    <name type="scientific">Rhynchophorus ferrugineus</name>
    <name type="common">Red palm weevil</name>
    <name type="synonym">Curculio ferrugineus</name>
    <dbReference type="NCBI Taxonomy" id="354439"/>
    <lineage>
        <taxon>Eukaryota</taxon>
        <taxon>Metazoa</taxon>
        <taxon>Ecdysozoa</taxon>
        <taxon>Arthropoda</taxon>
        <taxon>Hexapoda</taxon>
        <taxon>Insecta</taxon>
        <taxon>Pterygota</taxon>
        <taxon>Neoptera</taxon>
        <taxon>Endopterygota</taxon>
        <taxon>Coleoptera</taxon>
        <taxon>Polyphaga</taxon>
        <taxon>Cucujiformia</taxon>
        <taxon>Curculionidae</taxon>
        <taxon>Dryophthorinae</taxon>
        <taxon>Rhynchophorus</taxon>
    </lineage>
</organism>
<keyword evidence="2" id="KW-1185">Reference proteome</keyword>
<proteinExistence type="predicted"/>
<evidence type="ECO:0000313" key="1">
    <source>
        <dbReference type="EMBL" id="KAF7283670.1"/>
    </source>
</evidence>
<evidence type="ECO:0000313" key="2">
    <source>
        <dbReference type="Proteomes" id="UP000625711"/>
    </source>
</evidence>
<comment type="caution">
    <text evidence="1">The sequence shown here is derived from an EMBL/GenBank/DDBJ whole genome shotgun (WGS) entry which is preliminary data.</text>
</comment>
<gene>
    <name evidence="1" type="ORF">GWI33_023240</name>
</gene>